<name>A0AAW1CTX6_9HEMI</name>
<protein>
    <recommendedName>
        <fullName evidence="4">Thioredoxin domain-containing protein 12</fullName>
    </recommendedName>
</protein>
<organism evidence="2 3">
    <name type="scientific">Rhynocoris fuscipes</name>
    <dbReference type="NCBI Taxonomy" id="488301"/>
    <lineage>
        <taxon>Eukaryota</taxon>
        <taxon>Metazoa</taxon>
        <taxon>Ecdysozoa</taxon>
        <taxon>Arthropoda</taxon>
        <taxon>Hexapoda</taxon>
        <taxon>Insecta</taxon>
        <taxon>Pterygota</taxon>
        <taxon>Neoptera</taxon>
        <taxon>Paraneoptera</taxon>
        <taxon>Hemiptera</taxon>
        <taxon>Heteroptera</taxon>
        <taxon>Panheteroptera</taxon>
        <taxon>Cimicomorpha</taxon>
        <taxon>Reduviidae</taxon>
        <taxon>Harpactorinae</taxon>
        <taxon>Harpactorini</taxon>
        <taxon>Rhynocoris</taxon>
    </lineage>
</organism>
<dbReference type="Gene3D" id="3.40.30.10">
    <property type="entry name" value="Glutaredoxin"/>
    <property type="match status" value="1"/>
</dbReference>
<dbReference type="SUPFAM" id="SSF52833">
    <property type="entry name" value="Thioredoxin-like"/>
    <property type="match status" value="1"/>
</dbReference>
<evidence type="ECO:0000313" key="2">
    <source>
        <dbReference type="EMBL" id="KAK9499710.1"/>
    </source>
</evidence>
<proteinExistence type="predicted"/>
<reference evidence="2 3" key="1">
    <citation type="submission" date="2022-12" db="EMBL/GenBank/DDBJ databases">
        <title>Chromosome-level genome assembly of true bugs.</title>
        <authorList>
            <person name="Ma L."/>
            <person name="Li H."/>
        </authorList>
    </citation>
    <scope>NUCLEOTIDE SEQUENCE [LARGE SCALE GENOMIC DNA]</scope>
    <source>
        <strain evidence="2">Lab_2022b</strain>
    </source>
</reference>
<sequence length="164" mass="19184">MVSRLKPLLLEVIYAKNNEEWFGTKIKFLDYNEGLSAAKKEKKPIMVIVHHEACEACRIFRPLIGNSTSILKVHSKLIMTTIEEDDCPPCLILDGRYTPRVIFLGPNGKVLPEFYNKLGNPRNKYYYHNDKSLMHTIEEVTQKFPPECLQSHWASKRRKLCYHY</sequence>
<comment type="caution">
    <text evidence="2">The sequence shown here is derived from an EMBL/GenBank/DDBJ whole genome shotgun (WGS) entry which is preliminary data.</text>
</comment>
<dbReference type="InterPro" id="IPR051099">
    <property type="entry name" value="AGR/TXD"/>
</dbReference>
<dbReference type="EMBL" id="JAPXFL010000011">
    <property type="protein sequence ID" value="KAK9499710.1"/>
    <property type="molecule type" value="Genomic_DNA"/>
</dbReference>
<dbReference type="PANTHER" id="PTHR15337">
    <property type="entry name" value="ANTERIOR GRADIENT PROTEIN-RELATED"/>
    <property type="match status" value="1"/>
</dbReference>
<evidence type="ECO:0000256" key="1">
    <source>
        <dbReference type="ARBA" id="ARBA00022729"/>
    </source>
</evidence>
<dbReference type="Proteomes" id="UP001461498">
    <property type="component" value="Unassembled WGS sequence"/>
</dbReference>
<dbReference type="Pfam" id="PF13899">
    <property type="entry name" value="Thioredoxin_7"/>
    <property type="match status" value="1"/>
</dbReference>
<evidence type="ECO:0008006" key="4">
    <source>
        <dbReference type="Google" id="ProtNLM"/>
    </source>
</evidence>
<accession>A0AAW1CTX6</accession>
<keyword evidence="3" id="KW-1185">Reference proteome</keyword>
<dbReference type="AlphaFoldDB" id="A0AAW1CTX6"/>
<gene>
    <name evidence="2" type="ORF">O3M35_002705</name>
</gene>
<dbReference type="InterPro" id="IPR036249">
    <property type="entry name" value="Thioredoxin-like_sf"/>
</dbReference>
<evidence type="ECO:0000313" key="3">
    <source>
        <dbReference type="Proteomes" id="UP001461498"/>
    </source>
</evidence>
<keyword evidence="1" id="KW-0732">Signal</keyword>
<dbReference type="PANTHER" id="PTHR15337:SF11">
    <property type="entry name" value="THIOREDOXIN DOMAIN-CONTAINING PROTEIN"/>
    <property type="match status" value="1"/>
</dbReference>